<name>A0ABM8KAG4_9FLAO</name>
<dbReference type="EMBL" id="AP029022">
    <property type="protein sequence ID" value="BEV06024.1"/>
    <property type="molecule type" value="Genomic_DNA"/>
</dbReference>
<reference evidence="1 2" key="1">
    <citation type="journal article" date="2020" name="Microbes Environ.">
        <title>Synthetic bacterial community of duckweed: a simple and stable system to study plant-microbe interactions.</title>
        <authorList>
            <person name="Ishizawa H."/>
            <person name="Tada M."/>
            <person name="Kuroda M."/>
            <person name="Inoue D."/>
            <person name="Futamata H."/>
            <person name="Ike M."/>
        </authorList>
    </citation>
    <scope>NUCLEOTIDE SEQUENCE [LARGE SCALE GENOMIC DNA]</scope>
    <source>
        <strain evidence="1 2">DW100</strain>
    </source>
</reference>
<dbReference type="RefSeq" id="WP_338613407.1">
    <property type="nucleotide sequence ID" value="NZ_AP029022.1"/>
</dbReference>
<accession>A0ABM8KAG4</accession>
<dbReference type="Proteomes" id="UP001380186">
    <property type="component" value="Chromosome"/>
</dbReference>
<keyword evidence="2" id="KW-1185">Reference proteome</keyword>
<dbReference type="Pfam" id="PF14253">
    <property type="entry name" value="AbiH"/>
    <property type="match status" value="1"/>
</dbReference>
<gene>
    <name evidence="1" type="ORF">CRDW_33980</name>
</gene>
<protein>
    <submittedName>
        <fullName evidence="1">Bacteriophage abortive infection AbiH family protein</fullName>
    </submittedName>
</protein>
<organism evidence="1 2">
    <name type="scientific">Chryseobacterium gambrini</name>
    <dbReference type="NCBI Taxonomy" id="373672"/>
    <lineage>
        <taxon>Bacteria</taxon>
        <taxon>Pseudomonadati</taxon>
        <taxon>Bacteroidota</taxon>
        <taxon>Flavobacteriia</taxon>
        <taxon>Flavobacteriales</taxon>
        <taxon>Weeksellaceae</taxon>
        <taxon>Chryseobacterium group</taxon>
        <taxon>Chryseobacterium</taxon>
    </lineage>
</organism>
<sequence>MNKIVLIGNGFDLAHGMKTSYNDFIDDFESEIKNTFYHRPLNHNESDDYSDVSVNESYKYYEPSNYGFKKDLSAFKFNNIFFEYVLNRFKAVNYYDLEGFFYDMLKVADINTITKLNSDFYSFINHLEKYLTKIENDFKENNNNPISEILNHINSPILFNELSQDAKRSISRKYDAWSTNEASRKIEMERIYNDFKRANKSFDSETTLLLNFNYTETANLYLKDKYQTVNIHGKLNDIENPIIFGYGDELDSEYSVIENKNDNRFLEHFKSINYAKTENYKQVLEYIDSDLFQVCIMGHSCGNTDRTLLNTIFEHDNCASVKIYYYQKSATQDYYLDVYKNISRNFNSKAKLRDRVVNKSFCKPLISFLE</sequence>
<evidence type="ECO:0000313" key="2">
    <source>
        <dbReference type="Proteomes" id="UP001380186"/>
    </source>
</evidence>
<proteinExistence type="predicted"/>
<dbReference type="InterPro" id="IPR025935">
    <property type="entry name" value="AbiH"/>
</dbReference>
<evidence type="ECO:0000313" key="1">
    <source>
        <dbReference type="EMBL" id="BEV06024.1"/>
    </source>
</evidence>